<sequence>MYLEDKVCECRSLTIVNVRKVLRAMWFPVQENIIIDLFVTDIRKKNIVVKTGDLFLREKVTKFKSTGSLNK</sequence>
<keyword evidence="2" id="KW-1185">Reference proteome</keyword>
<gene>
    <name evidence="1" type="ORF">OCTVUL_1B025731</name>
</gene>
<name>A0AA36BLF3_OCTVU</name>
<dbReference type="AlphaFoldDB" id="A0AA36BLF3"/>
<dbReference type="EMBL" id="OX597832">
    <property type="protein sequence ID" value="CAI9736585.1"/>
    <property type="molecule type" value="Genomic_DNA"/>
</dbReference>
<reference evidence="1" key="1">
    <citation type="submission" date="2023-08" db="EMBL/GenBank/DDBJ databases">
        <authorList>
            <person name="Alioto T."/>
            <person name="Alioto T."/>
            <person name="Gomez Garrido J."/>
        </authorList>
    </citation>
    <scope>NUCLEOTIDE SEQUENCE</scope>
</reference>
<evidence type="ECO:0000313" key="1">
    <source>
        <dbReference type="EMBL" id="CAI9736585.1"/>
    </source>
</evidence>
<proteinExistence type="predicted"/>
<organism evidence="1 2">
    <name type="scientific">Octopus vulgaris</name>
    <name type="common">Common octopus</name>
    <dbReference type="NCBI Taxonomy" id="6645"/>
    <lineage>
        <taxon>Eukaryota</taxon>
        <taxon>Metazoa</taxon>
        <taxon>Spiralia</taxon>
        <taxon>Lophotrochozoa</taxon>
        <taxon>Mollusca</taxon>
        <taxon>Cephalopoda</taxon>
        <taxon>Coleoidea</taxon>
        <taxon>Octopodiformes</taxon>
        <taxon>Octopoda</taxon>
        <taxon>Incirrata</taxon>
        <taxon>Octopodidae</taxon>
        <taxon>Octopus</taxon>
    </lineage>
</organism>
<accession>A0AA36BLF3</accession>
<dbReference type="Proteomes" id="UP001162480">
    <property type="component" value="Chromosome 19"/>
</dbReference>
<evidence type="ECO:0000313" key="2">
    <source>
        <dbReference type="Proteomes" id="UP001162480"/>
    </source>
</evidence>
<protein>
    <submittedName>
        <fullName evidence="1">Uncharacterized protein</fullName>
    </submittedName>
</protein>